<dbReference type="SUPFAM" id="SSF47336">
    <property type="entry name" value="ACP-like"/>
    <property type="match status" value="1"/>
</dbReference>
<dbReference type="InterPro" id="IPR009081">
    <property type="entry name" value="PP-bd_ACP"/>
</dbReference>
<dbReference type="Gene3D" id="3.40.47.10">
    <property type="match status" value="1"/>
</dbReference>
<sequence>MTSAFDEDAIRNWLVDYLVTNIGCSPDEIDFDAPLNDLAVGSSDAVVLTGELSELLGRTVSPVEFWQYPTINALAKFLTGGEVEYAAEAPVVREYSADDEPIAVIGLGCRFPGGADLEGNIAGPDAYWQFLMDGRSAVREVPEDRWESFQINTPEAAAALSGTTRWGAFLRDLDAFDAEYFEISPSEADKMDPQQRLLLEVTQEALEHAGIPAQTLRHSQTGVFAAACLGEYGYLSTVDLGDVDSWSGTGGALSIIANRVSYYFDLRGPSLTVDTACSSSLVTIHLACQSLRSGDSNMALAAGVNLLLSPAVTRSFDQLEAMSKTGQCHAFDAAADGFVRGEGCGVAVLKRLSDAQRDGDRILAVIRGSAVNQDGRSNGLMAPNPAAQMAVLRSAYAAAGIEPREVDYIETHGTGTLLGDPIEARALGNVLGKGRPADAPLLLGAVKSNLGHLEAAAGIAGFAKAVLALQHHQIPANLGYQNPNPHIPFDNLRLKVVAEHTDWAPAGRPRRAGVSSFGFGGTNAHVVLEQAPVAAPTQAAAPEPTAVTTLVLSGRTPERIASQAAMLADWMAGAGAEIPLAEVAHTLNHHRTRHHKFATVAARDRDQAIAGLQALATGQSAPGVVAAPTASRKPGTVFVYSGQGSQWPGMARQLLADEPAFAAALAEIEPVFVEQVGFSLRDIVVDGAPVSGDAQVQPVLMGLQLALTELWRSYGVHPDAVIGHSMGEVTAAVVAGALSLADGLKVIAARSSIMSRLAGQGAVALLGLDADAASALIADQPSVEIAGYLSPRQTVVAGLPEQVDAVIAAATTQNTFARRVNMVVASHTALMDPVLADIRAALADVTPNVPTLPFLSTVTDAADPPALDADYWVANVRRPVRFSQAVETAAADNGTFIEISPHPTLGPAINDTLAALGDGHHHTVGTLARDADDTVTFRANVNATHTSRPPHTAHLAEPHVALPTTPWHHGRHWVDVRPPRRGGTVRSGALPDDSAVPPEWFCELTWPTKPLVGQDDSTVTSSDSWLVVGDDALAAAMGRLLGSEVATGDGTDLAGATHVLYAPAGGDELGYDIFETGRTIATAAASREQPPTVFLLTRNAQPVSEGDRANPAQAVLWGLGRTLALEHPEIWGAVVDTDESVPAAVAARWLLAEAHAGDGEDQVVYRAGTRRVARLVHALPPAPDGADSLDPDGAHLVVGATGNIGPGLIEQLAAMGARTVVAVSRNPGTRLDALTARLAASGTTLVTAAADAADETSMRAVFDRFGADLPPLKGVYLAAMSG</sequence>
<keyword evidence="2" id="KW-0597">Phosphoprotein</keyword>
<dbReference type="InterPro" id="IPR018201">
    <property type="entry name" value="Ketoacyl_synth_AS"/>
</dbReference>
<dbReference type="Gene3D" id="3.40.366.10">
    <property type="entry name" value="Malonyl-Coenzyme A Acyl Carrier Protein, domain 2"/>
    <property type="match status" value="1"/>
</dbReference>
<dbReference type="Proteomes" id="UP000006072">
    <property type="component" value="Unassembled WGS sequence"/>
</dbReference>
<evidence type="ECO:0000256" key="5">
    <source>
        <dbReference type="ARBA" id="ARBA00023268"/>
    </source>
</evidence>
<evidence type="ECO:0000313" key="8">
    <source>
        <dbReference type="EMBL" id="EJZ05893.1"/>
    </source>
</evidence>
<evidence type="ECO:0000256" key="1">
    <source>
        <dbReference type="ARBA" id="ARBA00022450"/>
    </source>
</evidence>
<dbReference type="Pfam" id="PF02801">
    <property type="entry name" value="Ketoacyl-synt_C"/>
    <property type="match status" value="1"/>
</dbReference>
<evidence type="ECO:0000256" key="2">
    <source>
        <dbReference type="ARBA" id="ARBA00022553"/>
    </source>
</evidence>
<keyword evidence="1" id="KW-0596">Phosphopantetheine</keyword>
<dbReference type="PROSITE" id="PS00606">
    <property type="entry name" value="KS3_1"/>
    <property type="match status" value="1"/>
</dbReference>
<organism evidence="8 9">
    <name type="scientific">Mycolicibacterium vaccae ATCC 25954</name>
    <dbReference type="NCBI Taxonomy" id="1194972"/>
    <lineage>
        <taxon>Bacteria</taxon>
        <taxon>Bacillati</taxon>
        <taxon>Actinomycetota</taxon>
        <taxon>Actinomycetes</taxon>
        <taxon>Mycobacteriales</taxon>
        <taxon>Mycobacteriaceae</taxon>
        <taxon>Mycolicibacterium</taxon>
    </lineage>
</organism>
<gene>
    <name evidence="8" type="ORF">MVAC_23690</name>
</gene>
<dbReference type="CDD" id="cd00833">
    <property type="entry name" value="PKS"/>
    <property type="match status" value="1"/>
</dbReference>
<dbReference type="HOGENOM" id="CLU_000022_35_4_11"/>
<protein>
    <submittedName>
        <fullName evidence="8">Beta-ketoacyl synthase</fullName>
    </submittedName>
</protein>
<dbReference type="PROSITE" id="PS52004">
    <property type="entry name" value="KS3_2"/>
    <property type="match status" value="1"/>
</dbReference>
<dbReference type="Pfam" id="PF00109">
    <property type="entry name" value="ketoacyl-synt"/>
    <property type="match status" value="1"/>
</dbReference>
<keyword evidence="5" id="KW-0511">Multifunctional enzyme</keyword>
<reference evidence="8 9" key="1">
    <citation type="journal article" date="2012" name="J. Bacteriol.">
        <title>Complete Genome Sequence of Mycobacterium vaccae Type Strain ATCC 25954.</title>
        <authorList>
            <person name="Ho Y.S."/>
            <person name="Adroub S.A."/>
            <person name="Abadi M."/>
            <person name="Al Alwan B."/>
            <person name="Alkhateeb R."/>
            <person name="Gao G."/>
            <person name="Ragab A."/>
            <person name="Ali S."/>
            <person name="van Soolingen D."/>
            <person name="Bitter W."/>
            <person name="Pain A."/>
            <person name="Abdallah A.M."/>
        </authorList>
    </citation>
    <scope>NUCLEOTIDE SEQUENCE [LARGE SCALE GENOMIC DNA]</scope>
    <source>
        <strain evidence="8 9">ATCC 25954</strain>
    </source>
</reference>
<dbReference type="GO" id="GO:0006633">
    <property type="term" value="P:fatty acid biosynthetic process"/>
    <property type="evidence" value="ECO:0007669"/>
    <property type="project" value="InterPro"/>
</dbReference>
<dbReference type="InterPro" id="IPR036291">
    <property type="entry name" value="NAD(P)-bd_dom_sf"/>
</dbReference>
<evidence type="ECO:0000256" key="3">
    <source>
        <dbReference type="ARBA" id="ARBA00022679"/>
    </source>
</evidence>
<dbReference type="InterPro" id="IPR050091">
    <property type="entry name" value="PKS_NRPS_Biosynth_Enz"/>
</dbReference>
<dbReference type="EMBL" id="ALQA01000069">
    <property type="protein sequence ID" value="EJZ05893.1"/>
    <property type="molecule type" value="Genomic_DNA"/>
</dbReference>
<dbReference type="SMART" id="SM00825">
    <property type="entry name" value="PKS_KS"/>
    <property type="match status" value="1"/>
</dbReference>
<dbReference type="InterPro" id="IPR020806">
    <property type="entry name" value="PKS_PP-bd"/>
</dbReference>
<dbReference type="PANTHER" id="PTHR43775:SF37">
    <property type="entry name" value="SI:DKEY-61P9.11"/>
    <property type="match status" value="1"/>
</dbReference>
<dbReference type="RefSeq" id="WP_003932262.1">
    <property type="nucleotide sequence ID" value="NZ_JH814696.1"/>
</dbReference>
<dbReference type="SMART" id="SM00827">
    <property type="entry name" value="PKS_AT"/>
    <property type="match status" value="1"/>
</dbReference>
<dbReference type="SUPFAM" id="SSF51735">
    <property type="entry name" value="NAD(P)-binding Rossmann-fold domains"/>
    <property type="match status" value="2"/>
</dbReference>
<dbReference type="FunFam" id="3.30.70.250:FF:000003">
    <property type="entry name" value="Polyketide beta-ketoacyl synthase Pks3"/>
    <property type="match status" value="1"/>
</dbReference>
<dbReference type="Pfam" id="PF16197">
    <property type="entry name" value="KAsynt_C_assoc"/>
    <property type="match status" value="1"/>
</dbReference>
<accession>K0UTH2</accession>
<dbReference type="InterPro" id="IPR036736">
    <property type="entry name" value="ACP-like_sf"/>
</dbReference>
<dbReference type="SUPFAM" id="SSF53901">
    <property type="entry name" value="Thiolase-like"/>
    <property type="match status" value="1"/>
</dbReference>
<feature type="domain" description="Carrier" evidence="6">
    <location>
        <begin position="1"/>
        <end position="82"/>
    </location>
</feature>
<dbReference type="Gene3D" id="3.40.50.720">
    <property type="entry name" value="NAD(P)-binding Rossmann-like Domain"/>
    <property type="match status" value="1"/>
</dbReference>
<proteinExistence type="predicted"/>
<keyword evidence="3" id="KW-0808">Transferase</keyword>
<evidence type="ECO:0000259" key="7">
    <source>
        <dbReference type="PROSITE" id="PS52004"/>
    </source>
</evidence>
<dbReference type="PROSITE" id="PS50075">
    <property type="entry name" value="CARRIER"/>
    <property type="match status" value="1"/>
</dbReference>
<dbReference type="InterPro" id="IPR020841">
    <property type="entry name" value="PKS_Beta-ketoAc_synthase_dom"/>
</dbReference>
<dbReference type="SUPFAM" id="SSF55048">
    <property type="entry name" value="Probable ACP-binding domain of malonyl-CoA ACP transacylase"/>
    <property type="match status" value="1"/>
</dbReference>
<dbReference type="SUPFAM" id="SSF52151">
    <property type="entry name" value="FabD/lysophospholipase-like"/>
    <property type="match status" value="1"/>
</dbReference>
<dbReference type="GO" id="GO:0004315">
    <property type="term" value="F:3-oxoacyl-[acyl-carrier-protein] synthase activity"/>
    <property type="evidence" value="ECO:0007669"/>
    <property type="project" value="InterPro"/>
</dbReference>
<keyword evidence="4" id="KW-0521">NADP</keyword>
<dbReference type="InterPro" id="IPR014043">
    <property type="entry name" value="Acyl_transferase_dom"/>
</dbReference>
<dbReference type="eggNOG" id="COG3321">
    <property type="taxonomic scope" value="Bacteria"/>
</dbReference>
<dbReference type="Pfam" id="PF08659">
    <property type="entry name" value="KR"/>
    <property type="match status" value="1"/>
</dbReference>
<evidence type="ECO:0000259" key="6">
    <source>
        <dbReference type="PROSITE" id="PS50075"/>
    </source>
</evidence>
<dbReference type="InterPro" id="IPR032821">
    <property type="entry name" value="PKS_assoc"/>
</dbReference>
<dbReference type="SMART" id="SM00823">
    <property type="entry name" value="PKS_PP"/>
    <property type="match status" value="1"/>
</dbReference>
<dbReference type="InterPro" id="IPR013968">
    <property type="entry name" value="PKS_KR"/>
</dbReference>
<dbReference type="InterPro" id="IPR016035">
    <property type="entry name" value="Acyl_Trfase/lysoPLipase"/>
</dbReference>
<dbReference type="GO" id="GO:0031177">
    <property type="term" value="F:phosphopantetheine binding"/>
    <property type="evidence" value="ECO:0007669"/>
    <property type="project" value="InterPro"/>
</dbReference>
<feature type="non-terminal residue" evidence="8">
    <location>
        <position position="1282"/>
    </location>
</feature>
<dbReference type="InterPro" id="IPR014030">
    <property type="entry name" value="Ketoacyl_synth_N"/>
</dbReference>
<dbReference type="PANTHER" id="PTHR43775">
    <property type="entry name" value="FATTY ACID SYNTHASE"/>
    <property type="match status" value="1"/>
</dbReference>
<feature type="domain" description="Ketosynthase family 3 (KS3)" evidence="7">
    <location>
        <begin position="99"/>
        <end position="530"/>
    </location>
</feature>
<dbReference type="InterPro" id="IPR016039">
    <property type="entry name" value="Thiolase-like"/>
</dbReference>
<evidence type="ECO:0000313" key="9">
    <source>
        <dbReference type="Proteomes" id="UP000006072"/>
    </source>
</evidence>
<dbReference type="Pfam" id="PF00698">
    <property type="entry name" value="Acyl_transf_1"/>
    <property type="match status" value="1"/>
</dbReference>
<dbReference type="Gene3D" id="3.30.70.250">
    <property type="entry name" value="Malonyl-CoA ACP transacylase, ACP-binding"/>
    <property type="match status" value="1"/>
</dbReference>
<dbReference type="InterPro" id="IPR001227">
    <property type="entry name" value="Ac_transferase_dom_sf"/>
</dbReference>
<keyword evidence="9" id="KW-1185">Reference proteome</keyword>
<evidence type="ECO:0000256" key="4">
    <source>
        <dbReference type="ARBA" id="ARBA00022857"/>
    </source>
</evidence>
<dbReference type="InterPro" id="IPR014031">
    <property type="entry name" value="Ketoacyl_synth_C"/>
</dbReference>
<name>K0UTH2_MYCVA</name>
<comment type="caution">
    <text evidence="8">The sequence shown here is derived from an EMBL/GenBank/DDBJ whole genome shotgun (WGS) entry which is preliminary data.</text>
</comment>
<dbReference type="Gene3D" id="1.10.1200.10">
    <property type="entry name" value="ACP-like"/>
    <property type="match status" value="1"/>
</dbReference>
<dbReference type="FunFam" id="3.40.47.10:FF:000019">
    <property type="entry name" value="Polyketide synthase type I"/>
    <property type="match status" value="1"/>
</dbReference>
<dbReference type="GO" id="GO:0004312">
    <property type="term" value="F:fatty acid synthase activity"/>
    <property type="evidence" value="ECO:0007669"/>
    <property type="project" value="TreeGrafter"/>
</dbReference>
<dbReference type="Pfam" id="PF00550">
    <property type="entry name" value="PP-binding"/>
    <property type="match status" value="1"/>
</dbReference>
<dbReference type="InterPro" id="IPR016036">
    <property type="entry name" value="Malonyl_transacylase_ACP-bd"/>
</dbReference>